<dbReference type="OrthoDB" id="821257at2"/>
<dbReference type="EMBL" id="SGXG01000001">
    <property type="protein sequence ID" value="RZS94777.1"/>
    <property type="molecule type" value="Genomic_DNA"/>
</dbReference>
<name>A0A4Q7P509_9BACT</name>
<keyword evidence="2" id="KW-1185">Reference proteome</keyword>
<dbReference type="Proteomes" id="UP000292209">
    <property type="component" value="Unassembled WGS sequence"/>
</dbReference>
<evidence type="ECO:0000313" key="2">
    <source>
        <dbReference type="Proteomes" id="UP000292209"/>
    </source>
</evidence>
<protein>
    <submittedName>
        <fullName evidence="1">TolB-like protein</fullName>
    </submittedName>
</protein>
<evidence type="ECO:0000313" key="1">
    <source>
        <dbReference type="EMBL" id="RZS94777.1"/>
    </source>
</evidence>
<reference evidence="1 2" key="1">
    <citation type="submission" date="2019-02" db="EMBL/GenBank/DDBJ databases">
        <title>Genomic Encyclopedia of Archaeal and Bacterial Type Strains, Phase II (KMG-II): from individual species to whole genera.</title>
        <authorList>
            <person name="Goeker M."/>
        </authorList>
    </citation>
    <scope>NUCLEOTIDE SEQUENCE [LARGE SCALE GENOMIC DNA]</scope>
    <source>
        <strain evidence="1 2">DSM 21411</strain>
    </source>
</reference>
<proteinExistence type="predicted"/>
<dbReference type="PROSITE" id="PS51257">
    <property type="entry name" value="PROKAR_LIPOPROTEIN"/>
    <property type="match status" value="1"/>
</dbReference>
<dbReference type="Pfam" id="PF15869">
    <property type="entry name" value="TolB_like"/>
    <property type="match status" value="1"/>
</dbReference>
<comment type="caution">
    <text evidence="1">The sequence shown here is derived from an EMBL/GenBank/DDBJ whole genome shotgun (WGS) entry which is preliminary data.</text>
</comment>
<dbReference type="RefSeq" id="WP_130273981.1">
    <property type="nucleotide sequence ID" value="NZ_SGXG01000001.1"/>
</dbReference>
<gene>
    <name evidence="1" type="ORF">BC751_0286</name>
</gene>
<accession>A0A4Q7P509</accession>
<sequence length="357" mass="41062">MKNLLSIIALILFLISCEVRKEINENRFTQKDLPEKKLLKGFKYAYEGILNPNGILLKDDYLVVSERNNILDLKLHVIDVSKEEYLYAKGKDGIGPNEVNLVYSMDDVGEKNMIWTYDVEQRKFSKFDISNSELLSEDEFRSPELDYFITHATWTSDSTLLGGLVDGWEKFIHITKEGTLLNTFGSWRDNLEYYELPRGYKKEELDPNLVSSLFQAKIRGNISNGVYVLAGITTDYIEIIDLKQGKSKLVIGPVGKMPDFEITYHLGYQMPAIKGPVKIQYSDAFVGETSIFVLYVGMDLNKIFTSRIFQLDFDGNFLNQFELDYPILDFVIDEKLKIIYGVTADKEPNVVTFKYNQ</sequence>
<organism evidence="1 2">
    <name type="scientific">Cecembia calidifontis</name>
    <dbReference type="NCBI Taxonomy" id="1187080"/>
    <lineage>
        <taxon>Bacteria</taxon>
        <taxon>Pseudomonadati</taxon>
        <taxon>Bacteroidota</taxon>
        <taxon>Cytophagia</taxon>
        <taxon>Cytophagales</taxon>
        <taxon>Cyclobacteriaceae</taxon>
        <taxon>Cecembia</taxon>
    </lineage>
</organism>
<dbReference type="AlphaFoldDB" id="A0A4Q7P509"/>